<name>A0A6H5HCN5_9HEMI</name>
<dbReference type="EMBL" id="CADCXU010029430">
    <property type="protein sequence ID" value="CAB0015741.1"/>
    <property type="molecule type" value="Genomic_DNA"/>
</dbReference>
<reference evidence="1 2" key="1">
    <citation type="submission" date="2020-02" db="EMBL/GenBank/DDBJ databases">
        <authorList>
            <person name="Ferguson B K."/>
        </authorList>
    </citation>
    <scope>NUCLEOTIDE SEQUENCE [LARGE SCALE GENOMIC DNA]</scope>
</reference>
<evidence type="ECO:0000313" key="1">
    <source>
        <dbReference type="EMBL" id="CAB0015741.1"/>
    </source>
</evidence>
<sequence>MILLRDNRQDIRSLCRKYQQKVWKWFPHGTSDIREDEQSPGKYINVSHINLQYCCRSSILHQGEESALKHRPKLLKTLRTIEIDPCQNSHAADGDGYGIELNAYTQERLRTAITMPIMCELEPAMNYDTDPLPLYPRPLLCRPPSYFRLVLIYLKPAQPLTIACSELQLP</sequence>
<accession>A0A6H5HCN5</accession>
<keyword evidence="2" id="KW-1185">Reference proteome</keyword>
<evidence type="ECO:0000313" key="2">
    <source>
        <dbReference type="Proteomes" id="UP000479000"/>
    </source>
</evidence>
<dbReference type="AlphaFoldDB" id="A0A6H5HCN5"/>
<proteinExistence type="predicted"/>
<dbReference type="Proteomes" id="UP000479000">
    <property type="component" value="Unassembled WGS sequence"/>
</dbReference>
<organism evidence="1 2">
    <name type="scientific">Nesidiocoris tenuis</name>
    <dbReference type="NCBI Taxonomy" id="355587"/>
    <lineage>
        <taxon>Eukaryota</taxon>
        <taxon>Metazoa</taxon>
        <taxon>Ecdysozoa</taxon>
        <taxon>Arthropoda</taxon>
        <taxon>Hexapoda</taxon>
        <taxon>Insecta</taxon>
        <taxon>Pterygota</taxon>
        <taxon>Neoptera</taxon>
        <taxon>Paraneoptera</taxon>
        <taxon>Hemiptera</taxon>
        <taxon>Heteroptera</taxon>
        <taxon>Panheteroptera</taxon>
        <taxon>Cimicomorpha</taxon>
        <taxon>Miridae</taxon>
        <taxon>Dicyphina</taxon>
        <taxon>Nesidiocoris</taxon>
    </lineage>
</organism>
<protein>
    <submittedName>
        <fullName evidence="1">Uncharacterized protein</fullName>
    </submittedName>
</protein>
<gene>
    <name evidence="1" type="ORF">NTEN_LOCUS20081</name>
</gene>